<dbReference type="PANTHER" id="PTHR47723:SF19">
    <property type="entry name" value="POLYNUCLEOTIDYL TRANSFERASE, RIBONUCLEASE H-LIKE SUPERFAMILY PROTEIN"/>
    <property type="match status" value="1"/>
</dbReference>
<gene>
    <name evidence="2" type="ORF">IFM89_029382</name>
</gene>
<dbReference type="InterPro" id="IPR012337">
    <property type="entry name" value="RNaseH-like_sf"/>
</dbReference>
<dbReference type="InterPro" id="IPR053151">
    <property type="entry name" value="RNase_H-like"/>
</dbReference>
<dbReference type="GO" id="GO:0004523">
    <property type="term" value="F:RNA-DNA hybrid ribonuclease activity"/>
    <property type="evidence" value="ECO:0007669"/>
    <property type="project" value="InterPro"/>
</dbReference>
<dbReference type="Gene3D" id="3.30.420.10">
    <property type="entry name" value="Ribonuclease H-like superfamily/Ribonuclease H"/>
    <property type="match status" value="1"/>
</dbReference>
<proteinExistence type="predicted"/>
<dbReference type="SUPFAM" id="SSF53098">
    <property type="entry name" value="Ribonuclease H-like"/>
    <property type="match status" value="1"/>
</dbReference>
<dbReference type="PANTHER" id="PTHR47723">
    <property type="entry name" value="OS05G0353850 PROTEIN"/>
    <property type="match status" value="1"/>
</dbReference>
<dbReference type="OrthoDB" id="1300568at2759"/>
<feature type="domain" description="RNase H type-1" evidence="1">
    <location>
        <begin position="42"/>
        <end position="130"/>
    </location>
</feature>
<protein>
    <recommendedName>
        <fullName evidence="1">RNase H type-1 domain-containing protein</fullName>
    </recommendedName>
</protein>
<comment type="caution">
    <text evidence="2">The sequence shown here is derived from an EMBL/GenBank/DDBJ whole genome shotgun (WGS) entry which is preliminary data.</text>
</comment>
<dbReference type="InterPro" id="IPR036397">
    <property type="entry name" value="RNaseH_sf"/>
</dbReference>
<dbReference type="CDD" id="cd06222">
    <property type="entry name" value="RNase_H_like"/>
    <property type="match status" value="1"/>
</dbReference>
<evidence type="ECO:0000313" key="3">
    <source>
        <dbReference type="Proteomes" id="UP000631114"/>
    </source>
</evidence>
<dbReference type="Proteomes" id="UP000631114">
    <property type="component" value="Unassembled WGS sequence"/>
</dbReference>
<name>A0A835ISA1_9MAGN</name>
<dbReference type="Pfam" id="PF13456">
    <property type="entry name" value="RVT_3"/>
    <property type="match status" value="1"/>
</dbReference>
<organism evidence="2 3">
    <name type="scientific">Coptis chinensis</name>
    <dbReference type="NCBI Taxonomy" id="261450"/>
    <lineage>
        <taxon>Eukaryota</taxon>
        <taxon>Viridiplantae</taxon>
        <taxon>Streptophyta</taxon>
        <taxon>Embryophyta</taxon>
        <taxon>Tracheophyta</taxon>
        <taxon>Spermatophyta</taxon>
        <taxon>Magnoliopsida</taxon>
        <taxon>Ranunculales</taxon>
        <taxon>Ranunculaceae</taxon>
        <taxon>Coptidoideae</taxon>
        <taxon>Coptis</taxon>
    </lineage>
</organism>
<dbReference type="AlphaFoldDB" id="A0A835ISA1"/>
<evidence type="ECO:0000313" key="2">
    <source>
        <dbReference type="EMBL" id="KAF9622098.1"/>
    </source>
</evidence>
<keyword evidence="3" id="KW-1185">Reference proteome</keyword>
<evidence type="ECO:0000259" key="1">
    <source>
        <dbReference type="PROSITE" id="PS50879"/>
    </source>
</evidence>
<accession>A0A835ISA1</accession>
<dbReference type="PROSITE" id="PS50879">
    <property type="entry name" value="RNASE_H_1"/>
    <property type="match status" value="1"/>
</dbReference>
<dbReference type="InterPro" id="IPR044730">
    <property type="entry name" value="RNase_H-like_dom_plant"/>
</dbReference>
<dbReference type="InterPro" id="IPR002156">
    <property type="entry name" value="RNaseH_domain"/>
</dbReference>
<sequence>MHIYKGQLAAKIVLQVGNLKIQSLPRLVMIKCSTLVTWKKPPVGFFKLNSDGSSLNNPGRCGGGGIIRDHNGVFCEAFAFSFGFGSNTKAELFAVLEGLKICLQRNFRLLIVELDSQIILGWFYGGKGPP</sequence>
<reference evidence="2 3" key="1">
    <citation type="submission" date="2020-10" db="EMBL/GenBank/DDBJ databases">
        <title>The Coptis chinensis genome and diversification of protoberbering-type alkaloids.</title>
        <authorList>
            <person name="Wang B."/>
            <person name="Shu S."/>
            <person name="Song C."/>
            <person name="Liu Y."/>
        </authorList>
    </citation>
    <scope>NUCLEOTIDE SEQUENCE [LARGE SCALE GENOMIC DNA]</scope>
    <source>
        <strain evidence="2">HL-2020</strain>
        <tissue evidence="2">Leaf</tissue>
    </source>
</reference>
<dbReference type="EMBL" id="JADFTS010000002">
    <property type="protein sequence ID" value="KAF9622098.1"/>
    <property type="molecule type" value="Genomic_DNA"/>
</dbReference>
<dbReference type="GO" id="GO:0003676">
    <property type="term" value="F:nucleic acid binding"/>
    <property type="evidence" value="ECO:0007669"/>
    <property type="project" value="InterPro"/>
</dbReference>